<dbReference type="PaxDb" id="3708-A0A078J676"/>
<dbReference type="EMBL" id="LK033686">
    <property type="protein sequence ID" value="CDY58653.1"/>
    <property type="molecule type" value="Genomic_DNA"/>
</dbReference>
<dbReference type="AlphaFoldDB" id="A0A078J676"/>
<organism evidence="1 2">
    <name type="scientific">Brassica napus</name>
    <name type="common">Rape</name>
    <dbReference type="NCBI Taxonomy" id="3708"/>
    <lineage>
        <taxon>Eukaryota</taxon>
        <taxon>Viridiplantae</taxon>
        <taxon>Streptophyta</taxon>
        <taxon>Embryophyta</taxon>
        <taxon>Tracheophyta</taxon>
        <taxon>Spermatophyta</taxon>
        <taxon>Magnoliopsida</taxon>
        <taxon>eudicotyledons</taxon>
        <taxon>Gunneridae</taxon>
        <taxon>Pentapetalae</taxon>
        <taxon>rosids</taxon>
        <taxon>malvids</taxon>
        <taxon>Brassicales</taxon>
        <taxon>Brassicaceae</taxon>
        <taxon>Brassiceae</taxon>
        <taxon>Brassica</taxon>
    </lineage>
</organism>
<dbReference type="Gramene" id="CDY58653">
    <property type="protein sequence ID" value="CDY58653"/>
    <property type="gene ID" value="GSBRNA2T00024984001"/>
</dbReference>
<reference evidence="1 2" key="1">
    <citation type="journal article" date="2014" name="Science">
        <title>Plant genetics. Early allopolyploid evolution in the post-Neolithic Brassica napus oilseed genome.</title>
        <authorList>
            <person name="Chalhoub B."/>
            <person name="Denoeud F."/>
            <person name="Liu S."/>
            <person name="Parkin I.A."/>
            <person name="Tang H."/>
            <person name="Wang X."/>
            <person name="Chiquet J."/>
            <person name="Belcram H."/>
            <person name="Tong C."/>
            <person name="Samans B."/>
            <person name="Correa M."/>
            <person name="Da Silva C."/>
            <person name="Just J."/>
            <person name="Falentin C."/>
            <person name="Koh C.S."/>
            <person name="Le Clainche I."/>
            <person name="Bernard M."/>
            <person name="Bento P."/>
            <person name="Noel B."/>
            <person name="Labadie K."/>
            <person name="Alberti A."/>
            <person name="Charles M."/>
            <person name="Arnaud D."/>
            <person name="Guo H."/>
            <person name="Daviaud C."/>
            <person name="Alamery S."/>
            <person name="Jabbari K."/>
            <person name="Zhao M."/>
            <person name="Edger P.P."/>
            <person name="Chelaifa H."/>
            <person name="Tack D."/>
            <person name="Lassalle G."/>
            <person name="Mestiri I."/>
            <person name="Schnel N."/>
            <person name="Le Paslier M.C."/>
            <person name="Fan G."/>
            <person name="Renault V."/>
            <person name="Bayer P.E."/>
            <person name="Golicz A.A."/>
            <person name="Manoli S."/>
            <person name="Lee T.H."/>
            <person name="Thi V.H."/>
            <person name="Chalabi S."/>
            <person name="Hu Q."/>
            <person name="Fan C."/>
            <person name="Tollenaere R."/>
            <person name="Lu Y."/>
            <person name="Battail C."/>
            <person name="Shen J."/>
            <person name="Sidebottom C.H."/>
            <person name="Wang X."/>
            <person name="Canaguier A."/>
            <person name="Chauveau A."/>
            <person name="Berard A."/>
            <person name="Deniot G."/>
            <person name="Guan M."/>
            <person name="Liu Z."/>
            <person name="Sun F."/>
            <person name="Lim Y.P."/>
            <person name="Lyons E."/>
            <person name="Town C.D."/>
            <person name="Bancroft I."/>
            <person name="Wang X."/>
            <person name="Meng J."/>
            <person name="Ma J."/>
            <person name="Pires J.C."/>
            <person name="King G.J."/>
            <person name="Brunel D."/>
            <person name="Delourme R."/>
            <person name="Renard M."/>
            <person name="Aury J.M."/>
            <person name="Adams K.L."/>
            <person name="Batley J."/>
            <person name="Snowdon R.J."/>
            <person name="Tost J."/>
            <person name="Edwards D."/>
            <person name="Zhou Y."/>
            <person name="Hua W."/>
            <person name="Sharpe A.G."/>
            <person name="Paterson A.H."/>
            <person name="Guan C."/>
            <person name="Wincker P."/>
        </authorList>
    </citation>
    <scope>NUCLEOTIDE SEQUENCE [LARGE SCALE GENOMIC DNA]</scope>
    <source>
        <strain evidence="2">cv. Darmor-bzh</strain>
    </source>
</reference>
<evidence type="ECO:0000313" key="2">
    <source>
        <dbReference type="Proteomes" id="UP000028999"/>
    </source>
</evidence>
<gene>
    <name evidence="1" type="primary">BnaA01g32260D</name>
    <name evidence="1" type="ORF">GSBRNA2T00024984001</name>
</gene>
<sequence length="72" mass="7951">MIIVKFQRKNCGAKVTRLVIKGEEVVEDPAEKEGDVRRAVVIAEARLISTKMSSSSMVSVFLIIEILCVSQT</sequence>
<evidence type="ECO:0000313" key="1">
    <source>
        <dbReference type="EMBL" id="CDY58653.1"/>
    </source>
</evidence>
<proteinExistence type="predicted"/>
<name>A0A078J676_BRANA</name>
<accession>A0A078J676</accession>
<keyword evidence="2" id="KW-1185">Reference proteome</keyword>
<protein>
    <submittedName>
        <fullName evidence="1">BnaA01g32260D protein</fullName>
    </submittedName>
</protein>
<dbReference type="Proteomes" id="UP000028999">
    <property type="component" value="Unassembled WGS sequence"/>
</dbReference>